<proteinExistence type="predicted"/>
<reference evidence="2 3" key="1">
    <citation type="journal article" date="2019" name="Int. J. Syst. Evol. Microbiol.">
        <title>The Global Catalogue of Microorganisms (GCM) 10K type strain sequencing project: providing services to taxonomists for standard genome sequencing and annotation.</title>
        <authorList>
            <consortium name="The Broad Institute Genomics Platform"/>
            <consortium name="The Broad Institute Genome Sequencing Center for Infectious Disease"/>
            <person name="Wu L."/>
            <person name="Ma J."/>
        </authorList>
    </citation>
    <scope>NUCLEOTIDE SEQUENCE [LARGE SCALE GENOMIC DNA]</scope>
    <source>
        <strain evidence="2 3">JCM 3380</strain>
    </source>
</reference>
<protein>
    <submittedName>
        <fullName evidence="2">Uncharacterized protein</fullName>
    </submittedName>
</protein>
<feature type="compositionally biased region" description="Acidic residues" evidence="1">
    <location>
        <begin position="80"/>
        <end position="94"/>
    </location>
</feature>
<evidence type="ECO:0000256" key="1">
    <source>
        <dbReference type="SAM" id="MobiDB-lite"/>
    </source>
</evidence>
<name>A0ABN0UIQ9_9PSEU</name>
<evidence type="ECO:0000313" key="2">
    <source>
        <dbReference type="EMBL" id="GAA0251915.1"/>
    </source>
</evidence>
<accession>A0ABN0UIQ9</accession>
<comment type="caution">
    <text evidence="2">The sequence shown here is derived from an EMBL/GenBank/DDBJ whole genome shotgun (WGS) entry which is preliminary data.</text>
</comment>
<gene>
    <name evidence="2" type="ORF">GCM10010492_60460</name>
</gene>
<keyword evidence="3" id="KW-1185">Reference proteome</keyword>
<dbReference type="Proteomes" id="UP001500416">
    <property type="component" value="Unassembled WGS sequence"/>
</dbReference>
<sequence length="236" mass="26147">MLGWLRSLTVLALLITLAAIVVWLLGTAFGPQRWSSPPLDNDTSGYEQQQNDEYMRSHDELLEWQLEQEQRQRQQHLDEGCTEGYDEGYGDGEVGDYAPDSPRTPSSVARPPRPGGSCEGAGEVQTVECADSGARAPRLWSLPSSYEDAHAAANDLEMIALAMLVYLHKESETDVEARYRFHIDGGVDRYLVLDKRAEVVSPEDGDRDGVFRAAATKLARAWLSTGTAPDRLIHQS</sequence>
<feature type="compositionally biased region" description="Basic and acidic residues" evidence="1">
    <location>
        <begin position="68"/>
        <end position="79"/>
    </location>
</feature>
<dbReference type="RefSeq" id="WP_343937342.1">
    <property type="nucleotide sequence ID" value="NZ_BAAABU010000019.1"/>
</dbReference>
<feature type="region of interest" description="Disordered" evidence="1">
    <location>
        <begin position="68"/>
        <end position="121"/>
    </location>
</feature>
<evidence type="ECO:0000313" key="3">
    <source>
        <dbReference type="Proteomes" id="UP001500416"/>
    </source>
</evidence>
<dbReference type="EMBL" id="BAAABU010000019">
    <property type="protein sequence ID" value="GAA0251915.1"/>
    <property type="molecule type" value="Genomic_DNA"/>
</dbReference>
<organism evidence="2 3">
    <name type="scientific">Saccharothrix mutabilis subsp. mutabilis</name>
    <dbReference type="NCBI Taxonomy" id="66855"/>
    <lineage>
        <taxon>Bacteria</taxon>
        <taxon>Bacillati</taxon>
        <taxon>Actinomycetota</taxon>
        <taxon>Actinomycetes</taxon>
        <taxon>Pseudonocardiales</taxon>
        <taxon>Pseudonocardiaceae</taxon>
        <taxon>Saccharothrix</taxon>
    </lineage>
</organism>